<dbReference type="AlphaFoldDB" id="A0AAV5D520"/>
<reference evidence="4" key="2">
    <citation type="submission" date="2021-12" db="EMBL/GenBank/DDBJ databases">
        <title>Resequencing data analysis of finger millet.</title>
        <authorList>
            <person name="Hatakeyama M."/>
            <person name="Aluri S."/>
            <person name="Balachadran M.T."/>
            <person name="Sivarajan S.R."/>
            <person name="Poveda L."/>
            <person name="Shimizu-Inatsugi R."/>
            <person name="Schlapbach R."/>
            <person name="Sreeman S.M."/>
            <person name="Shimizu K.K."/>
        </authorList>
    </citation>
    <scope>NUCLEOTIDE SEQUENCE</scope>
</reference>
<feature type="modified residue" description="4-aspartylphosphate" evidence="2">
    <location>
        <position position="34"/>
    </location>
</feature>
<dbReference type="Pfam" id="PF00072">
    <property type="entry name" value="Response_reg"/>
    <property type="match status" value="1"/>
</dbReference>
<evidence type="ECO:0000256" key="1">
    <source>
        <dbReference type="ARBA" id="ARBA00023012"/>
    </source>
</evidence>
<evidence type="ECO:0000259" key="3">
    <source>
        <dbReference type="PROSITE" id="PS50110"/>
    </source>
</evidence>
<gene>
    <name evidence="4" type="primary">ga23125</name>
    <name evidence="4" type="ORF">PR202_ga23125</name>
</gene>
<evidence type="ECO:0000313" key="5">
    <source>
        <dbReference type="Proteomes" id="UP001054889"/>
    </source>
</evidence>
<keyword evidence="1" id="KW-0902">Two-component regulatory system</keyword>
<dbReference type="InterPro" id="IPR045279">
    <property type="entry name" value="ARR-like"/>
</dbReference>
<evidence type="ECO:0000313" key="4">
    <source>
        <dbReference type="EMBL" id="GJN05495.1"/>
    </source>
</evidence>
<feature type="domain" description="Response regulatory" evidence="3">
    <location>
        <begin position="1"/>
        <end position="110"/>
    </location>
</feature>
<protein>
    <recommendedName>
        <fullName evidence="3">Response regulatory domain-containing protein</fullName>
    </recommendedName>
</protein>
<keyword evidence="5" id="KW-1185">Reference proteome</keyword>
<dbReference type="PANTHER" id="PTHR43874:SF33">
    <property type="entry name" value="TWO-COMPONENT RESPONSE REGULATOR ORR8"/>
    <property type="match status" value="1"/>
</dbReference>
<name>A0AAV5D520_ELECO</name>
<evidence type="ECO:0000256" key="2">
    <source>
        <dbReference type="PROSITE-ProRule" id="PRU00169"/>
    </source>
</evidence>
<dbReference type="InterPro" id="IPR011006">
    <property type="entry name" value="CheY-like_superfamily"/>
</dbReference>
<comment type="caution">
    <text evidence="4">The sequence shown here is derived from an EMBL/GenBank/DDBJ whole genome shotgun (WGS) entry which is preliminary data.</text>
</comment>
<dbReference type="Gene3D" id="3.40.50.2300">
    <property type="match status" value="1"/>
</dbReference>
<organism evidence="4 5">
    <name type="scientific">Eleusine coracana subsp. coracana</name>
    <dbReference type="NCBI Taxonomy" id="191504"/>
    <lineage>
        <taxon>Eukaryota</taxon>
        <taxon>Viridiplantae</taxon>
        <taxon>Streptophyta</taxon>
        <taxon>Embryophyta</taxon>
        <taxon>Tracheophyta</taxon>
        <taxon>Spermatophyta</taxon>
        <taxon>Magnoliopsida</taxon>
        <taxon>Liliopsida</taxon>
        <taxon>Poales</taxon>
        <taxon>Poaceae</taxon>
        <taxon>PACMAD clade</taxon>
        <taxon>Chloridoideae</taxon>
        <taxon>Cynodonteae</taxon>
        <taxon>Eleusininae</taxon>
        <taxon>Eleusine</taxon>
    </lineage>
</organism>
<dbReference type="SUPFAM" id="SSF52172">
    <property type="entry name" value="CheY-like"/>
    <property type="match status" value="1"/>
</dbReference>
<dbReference type="Proteomes" id="UP001054889">
    <property type="component" value="Unassembled WGS sequence"/>
</dbReference>
<sequence length="113" mass="12626">MQVQLYFLVTAVEGPEEALKFLDEENHVDLILTDYSMPNMTGYDLLMKVKESPMLKHLPVVVSSTEDSPDIIKKESFGLGLCRCMEGGAKDFIVKPLTVTDVPRVLSHIGEIE</sequence>
<dbReference type="InterPro" id="IPR001789">
    <property type="entry name" value="Sig_transdc_resp-reg_receiver"/>
</dbReference>
<reference evidence="4" key="1">
    <citation type="journal article" date="2018" name="DNA Res.">
        <title>Multiple hybrid de novo genome assembly of finger millet, an orphan allotetraploid crop.</title>
        <authorList>
            <person name="Hatakeyama M."/>
            <person name="Aluri S."/>
            <person name="Balachadran M.T."/>
            <person name="Sivarajan S.R."/>
            <person name="Patrignani A."/>
            <person name="Gruter S."/>
            <person name="Poveda L."/>
            <person name="Shimizu-Inatsugi R."/>
            <person name="Baeten J."/>
            <person name="Francoijs K.J."/>
            <person name="Nataraja K.N."/>
            <person name="Reddy Y.A.N."/>
            <person name="Phadnis S."/>
            <person name="Ravikumar R.L."/>
            <person name="Schlapbach R."/>
            <person name="Sreeman S.M."/>
            <person name="Shimizu K.K."/>
        </authorList>
    </citation>
    <scope>NUCLEOTIDE SEQUENCE</scope>
</reference>
<dbReference type="PANTHER" id="PTHR43874">
    <property type="entry name" value="TWO-COMPONENT RESPONSE REGULATOR"/>
    <property type="match status" value="1"/>
</dbReference>
<dbReference type="GO" id="GO:0009736">
    <property type="term" value="P:cytokinin-activated signaling pathway"/>
    <property type="evidence" value="ECO:0007669"/>
    <property type="project" value="InterPro"/>
</dbReference>
<accession>A0AAV5D520</accession>
<dbReference type="PROSITE" id="PS50110">
    <property type="entry name" value="RESPONSE_REGULATORY"/>
    <property type="match status" value="1"/>
</dbReference>
<keyword evidence="2" id="KW-0597">Phosphoprotein</keyword>
<proteinExistence type="predicted"/>
<dbReference type="GO" id="GO:0000160">
    <property type="term" value="P:phosphorelay signal transduction system"/>
    <property type="evidence" value="ECO:0007669"/>
    <property type="project" value="UniProtKB-KW"/>
</dbReference>
<dbReference type="EMBL" id="BQKI01000012">
    <property type="protein sequence ID" value="GJN05495.1"/>
    <property type="molecule type" value="Genomic_DNA"/>
</dbReference>